<dbReference type="PROSITE" id="PS00262">
    <property type="entry name" value="INSULIN"/>
    <property type="match status" value="1"/>
</dbReference>
<dbReference type="AlphaFoldDB" id="A0AB74UIV6"/>
<dbReference type="Gene3D" id="1.10.100.10">
    <property type="entry name" value="Insulin-like"/>
    <property type="match status" value="1"/>
</dbReference>
<dbReference type="SUPFAM" id="SSF56994">
    <property type="entry name" value="Insulin-like"/>
    <property type="match status" value="1"/>
</dbReference>
<name>A0AB74UIV6_9CUCU</name>
<comment type="similarity">
    <text evidence="1 6">Belongs to the insulin family.</text>
</comment>
<accession>A0AB74UIV6</accession>
<evidence type="ECO:0000259" key="7">
    <source>
        <dbReference type="SMART" id="SM00078"/>
    </source>
</evidence>
<protein>
    <submittedName>
        <fullName evidence="8">Insulin like peptide 1</fullName>
    </submittedName>
</protein>
<dbReference type="InterPro" id="IPR022352">
    <property type="entry name" value="Ins/IGF/rlx"/>
</dbReference>
<proteinExistence type="evidence at transcript level"/>
<organism evidence="8">
    <name type="scientific">Euwallacea interjectus</name>
    <dbReference type="NCBI Taxonomy" id="321055"/>
    <lineage>
        <taxon>Eukaryota</taxon>
        <taxon>Metazoa</taxon>
        <taxon>Ecdysozoa</taxon>
        <taxon>Arthropoda</taxon>
        <taxon>Hexapoda</taxon>
        <taxon>Insecta</taxon>
        <taxon>Pterygota</taxon>
        <taxon>Neoptera</taxon>
        <taxon>Endopterygota</taxon>
        <taxon>Coleoptera</taxon>
        <taxon>Polyphaga</taxon>
        <taxon>Cucujiformia</taxon>
        <taxon>Curculionidae</taxon>
        <taxon>Scolytinae</taxon>
        <taxon>Euwallacea</taxon>
    </lineage>
</organism>
<dbReference type="Pfam" id="PF00049">
    <property type="entry name" value="Insulin"/>
    <property type="match status" value="1"/>
</dbReference>
<keyword evidence="4" id="KW-0732">Signal</keyword>
<dbReference type="PRINTS" id="PR00276">
    <property type="entry name" value="INSULINFAMLY"/>
</dbReference>
<dbReference type="GO" id="GO:0005576">
    <property type="term" value="C:extracellular region"/>
    <property type="evidence" value="ECO:0007669"/>
    <property type="project" value="UniProtKB-SubCell"/>
</dbReference>
<feature type="domain" description="Insulin-like" evidence="7">
    <location>
        <begin position="42"/>
        <end position="126"/>
    </location>
</feature>
<comment type="subcellular location">
    <subcellularLocation>
        <location evidence="6">Secreted</location>
    </subcellularLocation>
</comment>
<dbReference type="EMBL" id="PQ440131">
    <property type="protein sequence ID" value="XHV10865.1"/>
    <property type="molecule type" value="mRNA"/>
</dbReference>
<evidence type="ECO:0000313" key="8">
    <source>
        <dbReference type="EMBL" id="XHV10865.1"/>
    </source>
</evidence>
<dbReference type="CDD" id="cd04366">
    <property type="entry name" value="IlGF_insulin_bombyxin_like"/>
    <property type="match status" value="1"/>
</dbReference>
<dbReference type="PANTHER" id="PTHR13647">
    <property type="entry name" value="INSULIN-LIKE PEPTIDE 2-RELATED"/>
    <property type="match status" value="1"/>
</dbReference>
<dbReference type="SMART" id="SM00078">
    <property type="entry name" value="IlGF"/>
    <property type="match status" value="1"/>
</dbReference>
<dbReference type="InterPro" id="IPR016179">
    <property type="entry name" value="Insulin-like"/>
</dbReference>
<evidence type="ECO:0000256" key="3">
    <source>
        <dbReference type="ARBA" id="ARBA00022685"/>
    </source>
</evidence>
<dbReference type="GO" id="GO:0005179">
    <property type="term" value="F:hormone activity"/>
    <property type="evidence" value="ECO:0007669"/>
    <property type="project" value="InterPro"/>
</dbReference>
<evidence type="ECO:0000256" key="4">
    <source>
        <dbReference type="ARBA" id="ARBA00022729"/>
    </source>
</evidence>
<evidence type="ECO:0000256" key="5">
    <source>
        <dbReference type="ARBA" id="ARBA00023157"/>
    </source>
</evidence>
<evidence type="ECO:0000256" key="6">
    <source>
        <dbReference type="RuleBase" id="RU000406"/>
    </source>
</evidence>
<evidence type="ECO:0000256" key="2">
    <source>
        <dbReference type="ARBA" id="ARBA00011207"/>
    </source>
</evidence>
<dbReference type="InterPro" id="IPR036438">
    <property type="entry name" value="Insulin-like_sf"/>
</dbReference>
<keyword evidence="5" id="KW-1015">Disulfide bond</keyword>
<dbReference type="PANTHER" id="PTHR13647:SF4">
    <property type="entry name" value="INSULIN-LIKE PEPTIDE 1-RELATED"/>
    <property type="match status" value="1"/>
</dbReference>
<comment type="subunit">
    <text evidence="2">Heterodimer of a B chain and an A chain linked by two disulfide bonds.</text>
</comment>
<reference evidence="8" key="1">
    <citation type="submission" date="2024-10" db="EMBL/GenBank/DDBJ databases">
        <title>Cloning and expression analysis of insulin pathway genes in Euwallacea interjectus.</title>
        <authorList>
            <person name="Dai L."/>
        </authorList>
    </citation>
    <scope>NUCLEOTIDE SEQUENCE</scope>
    <source>
        <strain evidence="8">Af1</strain>
    </source>
</reference>
<evidence type="ECO:0000256" key="1">
    <source>
        <dbReference type="ARBA" id="ARBA00009034"/>
    </source>
</evidence>
<dbReference type="InterPro" id="IPR022353">
    <property type="entry name" value="Insulin_CS"/>
</dbReference>
<keyword evidence="6" id="KW-0964">Secreted</keyword>
<sequence length="143" mass="15743">MNLQTPTWVAVGMLVYAIWACGGAPTDGGMKTTTDPSSEIRKVYCGRHLMDTLTTVCQGNYHTVRPVTISRRSRTTSTHKKYAVTNPLLQSLPQTTPLDGKLRRRRGVYNECCERACTFEVLRTYCGEPSTASSTTSTASTSK</sequence>
<keyword evidence="3" id="KW-0165">Cleavage on pair of basic residues</keyword>